<dbReference type="InterPro" id="IPR039672">
    <property type="entry name" value="MFS_2"/>
</dbReference>
<feature type="transmembrane region" description="Helical" evidence="2">
    <location>
        <begin position="221"/>
        <end position="245"/>
    </location>
</feature>
<feature type="transmembrane region" description="Helical" evidence="2">
    <location>
        <begin position="257"/>
        <end position="274"/>
    </location>
</feature>
<feature type="transmembrane region" description="Helical" evidence="2">
    <location>
        <begin position="35"/>
        <end position="54"/>
    </location>
</feature>
<dbReference type="Proteomes" id="UP001330434">
    <property type="component" value="Chromosome"/>
</dbReference>
<gene>
    <name evidence="3" type="ORF">Bealeia1_00445</name>
</gene>
<proteinExistence type="inferred from homology"/>
<organism evidence="3 4">
    <name type="scientific">Candidatus Bealeia paramacronuclearis</name>
    <dbReference type="NCBI Taxonomy" id="1921001"/>
    <lineage>
        <taxon>Bacteria</taxon>
        <taxon>Pseudomonadati</taxon>
        <taxon>Pseudomonadota</taxon>
        <taxon>Alphaproteobacteria</taxon>
        <taxon>Holosporales</taxon>
        <taxon>Holosporaceae</taxon>
        <taxon>Candidatus Bealeia</taxon>
    </lineage>
</organism>
<dbReference type="InterPro" id="IPR036259">
    <property type="entry name" value="MFS_trans_sf"/>
</dbReference>
<protein>
    <submittedName>
        <fullName evidence="3">MFS transporter</fullName>
    </submittedName>
</protein>
<keyword evidence="2" id="KW-1133">Transmembrane helix</keyword>
<dbReference type="RefSeq" id="WP_331255154.1">
    <property type="nucleotide sequence ID" value="NZ_CP133270.1"/>
</dbReference>
<evidence type="ECO:0000256" key="2">
    <source>
        <dbReference type="SAM" id="Phobius"/>
    </source>
</evidence>
<accession>A0ABZ2C5N0</accession>
<feature type="transmembrane region" description="Helical" evidence="2">
    <location>
        <begin position="310"/>
        <end position="329"/>
    </location>
</feature>
<sequence length="422" mass="47291">MTRSQLFFYSLLALPLAFVELPLFVNLPKFYAEEGMNLAIIGYVLLVVRSLDALKDPILGYAADYFYKGPASRFFMIGLFAPLLALGFYLLWNPPEEGTSLIFWFALTLFCVHFADSAMIIAYYSLGAEMAPDYHERTRVTSFRESFRIVGLLMAAVIPTILVNRWGREEGFSQFSLLFIAVLLGAYLLFLKSKPKTSPTRYVRECIKWQDLKSALQDKDFLWIAGLHMLNVFAFSCPTALFAFVASDIVCEPQQEGFFLMSYFVSGILGMMLWTTISKKWGKKKALLASLYLSVFIFAFAIFLKPHMILPFYGICFLAGLSFGADLALPPSILADVIAEQTHLSKPPSGIYFGVWNITAKFSTALAPGLIFPFLSHMGYEKGITSPDSLFYLLACFTLLPAGLKLATAILLQLSPLEKRNL</sequence>
<dbReference type="Gene3D" id="1.20.1250.20">
    <property type="entry name" value="MFS general substrate transporter like domains"/>
    <property type="match status" value="2"/>
</dbReference>
<feature type="transmembrane region" description="Helical" evidence="2">
    <location>
        <begin position="391"/>
        <end position="412"/>
    </location>
</feature>
<evidence type="ECO:0000256" key="1">
    <source>
        <dbReference type="ARBA" id="ARBA00009617"/>
    </source>
</evidence>
<keyword evidence="4" id="KW-1185">Reference proteome</keyword>
<feature type="transmembrane region" description="Helical" evidence="2">
    <location>
        <begin position="147"/>
        <end position="166"/>
    </location>
</feature>
<keyword evidence="2" id="KW-0472">Membrane</keyword>
<feature type="transmembrane region" description="Helical" evidence="2">
    <location>
        <begin position="286"/>
        <end position="304"/>
    </location>
</feature>
<feature type="transmembrane region" description="Helical" evidence="2">
    <location>
        <begin position="104"/>
        <end position="126"/>
    </location>
</feature>
<feature type="transmembrane region" description="Helical" evidence="2">
    <location>
        <begin position="350"/>
        <end position="371"/>
    </location>
</feature>
<reference evidence="3 4" key="1">
    <citation type="journal article" date="2024" name="Environ. Microbiol.">
        <title>Novel evolutionary insights on the interactions of the Holosporales (Alphaproteobacteria) with eukaryotic hosts from comparative genomics.</title>
        <authorList>
            <person name="Giovannini M."/>
            <person name="Petroni G."/>
            <person name="Castelli M."/>
        </authorList>
    </citation>
    <scope>NUCLEOTIDE SEQUENCE [LARGE SCALE GENOMIC DNA]</scope>
    <source>
        <strain evidence="3 4">US_Bl 15I1</strain>
    </source>
</reference>
<dbReference type="SUPFAM" id="SSF103473">
    <property type="entry name" value="MFS general substrate transporter"/>
    <property type="match status" value="1"/>
</dbReference>
<dbReference type="Pfam" id="PF13347">
    <property type="entry name" value="MFS_2"/>
    <property type="match status" value="1"/>
</dbReference>
<dbReference type="PANTHER" id="PTHR11328">
    <property type="entry name" value="MAJOR FACILITATOR SUPERFAMILY DOMAIN-CONTAINING PROTEIN"/>
    <property type="match status" value="1"/>
</dbReference>
<keyword evidence="2" id="KW-0812">Transmembrane</keyword>
<feature type="transmembrane region" description="Helical" evidence="2">
    <location>
        <begin position="172"/>
        <end position="191"/>
    </location>
</feature>
<name>A0ABZ2C5N0_9PROT</name>
<comment type="similarity">
    <text evidence="1">Belongs to the sodium:galactoside symporter (TC 2.A.2) family.</text>
</comment>
<evidence type="ECO:0000313" key="4">
    <source>
        <dbReference type="Proteomes" id="UP001330434"/>
    </source>
</evidence>
<dbReference type="PANTHER" id="PTHR11328:SF24">
    <property type="entry name" value="MAJOR FACILITATOR SUPERFAMILY (MFS) PROFILE DOMAIN-CONTAINING PROTEIN"/>
    <property type="match status" value="1"/>
</dbReference>
<dbReference type="EMBL" id="CP133270">
    <property type="protein sequence ID" value="WVX66269.1"/>
    <property type="molecule type" value="Genomic_DNA"/>
</dbReference>
<feature type="transmembrane region" description="Helical" evidence="2">
    <location>
        <begin position="74"/>
        <end position="92"/>
    </location>
</feature>
<evidence type="ECO:0000313" key="3">
    <source>
        <dbReference type="EMBL" id="WVX66269.1"/>
    </source>
</evidence>